<dbReference type="AlphaFoldDB" id="A0A7T0PVR1"/>
<protein>
    <submittedName>
        <fullName evidence="9">Sugar ABC transporter permease</fullName>
    </submittedName>
</protein>
<dbReference type="Gene3D" id="1.10.3720.10">
    <property type="entry name" value="MetI-like"/>
    <property type="match status" value="1"/>
</dbReference>
<evidence type="ECO:0000256" key="7">
    <source>
        <dbReference type="RuleBase" id="RU363032"/>
    </source>
</evidence>
<comment type="similarity">
    <text evidence="7">Belongs to the binding-protein-dependent transport system permease family.</text>
</comment>
<dbReference type="KEGG" id="arep:ID810_07915"/>
<sequence>MRSGERSTVSSLDRQRSRAGRLLAAPALIVITAMTVVPLVMAFFLSFTRYDLLSPPRFVGLANYTEVLTDPVFGKVTVNTLVFAVGQVAIGIVVTFLVAMLFNQRLVGNSLMRTTVYLPQAMSYVTVALLWSFLYDPFNGPLNAVIQYLGGPRVNFLTETSLAMPSIMAMSLWRNFGYFMIILLAGLKAIPPELLEAAQIDGAGALRRLIHVTIPQMRNSLLFVAVTWFMGGLQMFTQAYVMTQGGPENATRSVVYEIYKSAFSDLNIGRACAVSVLLFLFVAAFGLPLRVAEHLKARRSVHEASGR</sequence>
<name>A0A7T0PVR1_9ACTO</name>
<dbReference type="GO" id="GO:0005886">
    <property type="term" value="C:plasma membrane"/>
    <property type="evidence" value="ECO:0007669"/>
    <property type="project" value="UniProtKB-SubCell"/>
</dbReference>
<reference evidence="9 10" key="1">
    <citation type="submission" date="2020-11" db="EMBL/GenBank/DDBJ databases">
        <title>Actinomyces sp. ZJ750.</title>
        <authorList>
            <person name="Zhou J."/>
        </authorList>
    </citation>
    <scope>NUCLEOTIDE SEQUENCE [LARGE SCALE GENOMIC DNA]</scope>
    <source>
        <strain evidence="9 10">ZJ750</strain>
    </source>
</reference>
<dbReference type="InterPro" id="IPR051393">
    <property type="entry name" value="ABC_transporter_permease"/>
</dbReference>
<evidence type="ECO:0000256" key="1">
    <source>
        <dbReference type="ARBA" id="ARBA00004651"/>
    </source>
</evidence>
<keyword evidence="2 7" id="KW-0813">Transport</keyword>
<dbReference type="CDD" id="cd06261">
    <property type="entry name" value="TM_PBP2"/>
    <property type="match status" value="1"/>
</dbReference>
<dbReference type="Proteomes" id="UP000594637">
    <property type="component" value="Chromosome"/>
</dbReference>
<dbReference type="InterPro" id="IPR000515">
    <property type="entry name" value="MetI-like"/>
</dbReference>
<evidence type="ECO:0000313" key="9">
    <source>
        <dbReference type="EMBL" id="QPL04703.1"/>
    </source>
</evidence>
<keyword evidence="6 7" id="KW-0472">Membrane</keyword>
<dbReference type="PROSITE" id="PS50928">
    <property type="entry name" value="ABC_TM1"/>
    <property type="match status" value="1"/>
</dbReference>
<accession>A0A7T0PVR1</accession>
<feature type="transmembrane region" description="Helical" evidence="7">
    <location>
        <begin position="21"/>
        <end position="47"/>
    </location>
</feature>
<organism evidence="9 10">
    <name type="scientific">Actinomyces respiraculi</name>
    <dbReference type="NCBI Taxonomy" id="2744574"/>
    <lineage>
        <taxon>Bacteria</taxon>
        <taxon>Bacillati</taxon>
        <taxon>Actinomycetota</taxon>
        <taxon>Actinomycetes</taxon>
        <taxon>Actinomycetales</taxon>
        <taxon>Actinomycetaceae</taxon>
        <taxon>Actinomyces</taxon>
    </lineage>
</organism>
<keyword evidence="10" id="KW-1185">Reference proteome</keyword>
<dbReference type="EMBL" id="CP063989">
    <property type="protein sequence ID" value="QPL04703.1"/>
    <property type="molecule type" value="Genomic_DNA"/>
</dbReference>
<feature type="transmembrane region" description="Helical" evidence="7">
    <location>
        <begin position="81"/>
        <end position="102"/>
    </location>
</feature>
<dbReference type="SUPFAM" id="SSF161098">
    <property type="entry name" value="MetI-like"/>
    <property type="match status" value="1"/>
</dbReference>
<proteinExistence type="inferred from homology"/>
<evidence type="ECO:0000256" key="2">
    <source>
        <dbReference type="ARBA" id="ARBA00022448"/>
    </source>
</evidence>
<gene>
    <name evidence="9" type="ORF">ID810_07915</name>
</gene>
<dbReference type="PANTHER" id="PTHR30193">
    <property type="entry name" value="ABC TRANSPORTER PERMEASE PROTEIN"/>
    <property type="match status" value="1"/>
</dbReference>
<feature type="domain" description="ABC transmembrane type-1" evidence="8">
    <location>
        <begin position="77"/>
        <end position="289"/>
    </location>
</feature>
<evidence type="ECO:0000313" key="10">
    <source>
        <dbReference type="Proteomes" id="UP000594637"/>
    </source>
</evidence>
<dbReference type="RefSeq" id="WP_166856870.1">
    <property type="nucleotide sequence ID" value="NZ_CP063989.1"/>
</dbReference>
<keyword evidence="5 7" id="KW-1133">Transmembrane helix</keyword>
<dbReference type="InterPro" id="IPR035906">
    <property type="entry name" value="MetI-like_sf"/>
</dbReference>
<evidence type="ECO:0000256" key="4">
    <source>
        <dbReference type="ARBA" id="ARBA00022692"/>
    </source>
</evidence>
<comment type="subcellular location">
    <subcellularLocation>
        <location evidence="1 7">Cell membrane</location>
        <topology evidence="1 7">Multi-pass membrane protein</topology>
    </subcellularLocation>
</comment>
<evidence type="ECO:0000259" key="8">
    <source>
        <dbReference type="PROSITE" id="PS50928"/>
    </source>
</evidence>
<dbReference type="PANTHER" id="PTHR30193:SF41">
    <property type="entry name" value="DIACETYLCHITOBIOSE UPTAKE SYSTEM PERMEASE PROTEIN NGCF"/>
    <property type="match status" value="1"/>
</dbReference>
<feature type="transmembrane region" description="Helical" evidence="7">
    <location>
        <begin position="268"/>
        <end position="289"/>
    </location>
</feature>
<evidence type="ECO:0000256" key="3">
    <source>
        <dbReference type="ARBA" id="ARBA00022475"/>
    </source>
</evidence>
<feature type="transmembrane region" description="Helical" evidence="7">
    <location>
        <begin position="221"/>
        <end position="241"/>
    </location>
</feature>
<dbReference type="GO" id="GO:0055085">
    <property type="term" value="P:transmembrane transport"/>
    <property type="evidence" value="ECO:0007669"/>
    <property type="project" value="InterPro"/>
</dbReference>
<keyword evidence="3" id="KW-1003">Cell membrane</keyword>
<keyword evidence="4 7" id="KW-0812">Transmembrane</keyword>
<evidence type="ECO:0000256" key="6">
    <source>
        <dbReference type="ARBA" id="ARBA00023136"/>
    </source>
</evidence>
<feature type="transmembrane region" description="Helical" evidence="7">
    <location>
        <begin position="114"/>
        <end position="134"/>
    </location>
</feature>
<dbReference type="Pfam" id="PF00528">
    <property type="entry name" value="BPD_transp_1"/>
    <property type="match status" value="1"/>
</dbReference>
<evidence type="ECO:0000256" key="5">
    <source>
        <dbReference type="ARBA" id="ARBA00022989"/>
    </source>
</evidence>